<keyword evidence="2" id="KW-1185">Reference proteome</keyword>
<dbReference type="Proteomes" id="UP000288216">
    <property type="component" value="Unassembled WGS sequence"/>
</dbReference>
<name>A0A401Q7S0_SCYTO</name>
<feature type="non-terminal residue" evidence="1">
    <location>
        <position position="1"/>
    </location>
</feature>
<sequence>DVSAVLKLDNIVVGQTAWKIVGEQSWNQTFTVELERSRELEISVYWRDWRSLCALKYLKLEDFLDNQRHEIRLDLEPQGVLLTEVTFSNPVIERIPKLQRQKKIFSKQQGKAFLRAPQMNINIATWGRLLRKAFPAINSTGTYSPSSYMTAVSDGRQTLSTNMPG</sequence>
<protein>
    <recommendedName>
        <fullName evidence="3">C2 domain-containing protein</fullName>
    </recommendedName>
</protein>
<dbReference type="SUPFAM" id="SSF49562">
    <property type="entry name" value="C2 domain (Calcium/lipid-binding domain, CaLB)"/>
    <property type="match status" value="1"/>
</dbReference>
<dbReference type="AlphaFoldDB" id="A0A401Q7S0"/>
<evidence type="ECO:0000313" key="2">
    <source>
        <dbReference type="Proteomes" id="UP000288216"/>
    </source>
</evidence>
<gene>
    <name evidence="1" type="ORF">scyTo_0021838</name>
</gene>
<dbReference type="STRING" id="75743.A0A401Q7S0"/>
<evidence type="ECO:0000313" key="1">
    <source>
        <dbReference type="EMBL" id="GCB81435.1"/>
    </source>
</evidence>
<organism evidence="1 2">
    <name type="scientific">Scyliorhinus torazame</name>
    <name type="common">Cloudy catshark</name>
    <name type="synonym">Catulus torazame</name>
    <dbReference type="NCBI Taxonomy" id="75743"/>
    <lineage>
        <taxon>Eukaryota</taxon>
        <taxon>Metazoa</taxon>
        <taxon>Chordata</taxon>
        <taxon>Craniata</taxon>
        <taxon>Vertebrata</taxon>
        <taxon>Chondrichthyes</taxon>
        <taxon>Elasmobranchii</taxon>
        <taxon>Galeomorphii</taxon>
        <taxon>Galeoidea</taxon>
        <taxon>Carcharhiniformes</taxon>
        <taxon>Scyliorhinidae</taxon>
        <taxon>Scyliorhinus</taxon>
    </lineage>
</organism>
<evidence type="ECO:0008006" key="3">
    <source>
        <dbReference type="Google" id="ProtNLM"/>
    </source>
</evidence>
<comment type="caution">
    <text evidence="1">The sequence shown here is derived from an EMBL/GenBank/DDBJ whole genome shotgun (WGS) entry which is preliminary data.</text>
</comment>
<dbReference type="InterPro" id="IPR035892">
    <property type="entry name" value="C2_domain_sf"/>
</dbReference>
<proteinExistence type="predicted"/>
<dbReference type="Gene3D" id="2.60.40.150">
    <property type="entry name" value="C2 domain"/>
    <property type="match status" value="1"/>
</dbReference>
<dbReference type="OrthoDB" id="63267at2759"/>
<accession>A0A401Q7S0</accession>
<dbReference type="OMA" id="NQRHEIR"/>
<reference evidence="1 2" key="1">
    <citation type="journal article" date="2018" name="Nat. Ecol. Evol.">
        <title>Shark genomes provide insights into elasmobranch evolution and the origin of vertebrates.</title>
        <authorList>
            <person name="Hara Y"/>
            <person name="Yamaguchi K"/>
            <person name="Onimaru K"/>
            <person name="Kadota M"/>
            <person name="Koyanagi M"/>
            <person name="Keeley SD"/>
            <person name="Tatsumi K"/>
            <person name="Tanaka K"/>
            <person name="Motone F"/>
            <person name="Kageyama Y"/>
            <person name="Nozu R"/>
            <person name="Adachi N"/>
            <person name="Nishimura O"/>
            <person name="Nakagawa R"/>
            <person name="Tanegashima C"/>
            <person name="Kiyatake I"/>
            <person name="Matsumoto R"/>
            <person name="Murakumo K"/>
            <person name="Nishida K"/>
            <person name="Terakita A"/>
            <person name="Kuratani S"/>
            <person name="Sato K"/>
            <person name="Hyodo S Kuraku.S."/>
        </authorList>
    </citation>
    <scope>NUCLEOTIDE SEQUENCE [LARGE SCALE GENOMIC DNA]</scope>
</reference>
<dbReference type="EMBL" id="BFAA01020191">
    <property type="protein sequence ID" value="GCB81435.1"/>
    <property type="molecule type" value="Genomic_DNA"/>
</dbReference>